<evidence type="ECO:0000313" key="2">
    <source>
        <dbReference type="Proteomes" id="UP001225598"/>
    </source>
</evidence>
<dbReference type="RefSeq" id="WP_284825102.1">
    <property type="nucleotide sequence ID" value="NZ_CP126969.1"/>
</dbReference>
<dbReference type="EMBL" id="CP126969">
    <property type="protein sequence ID" value="WIM67777.1"/>
    <property type="molecule type" value="Genomic_DNA"/>
</dbReference>
<accession>A0ABY8VF95</accession>
<keyword evidence="2" id="KW-1185">Reference proteome</keyword>
<protein>
    <recommendedName>
        <fullName evidence="3">NUDIX hydrolase</fullName>
    </recommendedName>
</protein>
<organism evidence="1 2">
    <name type="scientific">Corynebacterium breve</name>
    <dbReference type="NCBI Taxonomy" id="3049799"/>
    <lineage>
        <taxon>Bacteria</taxon>
        <taxon>Bacillati</taxon>
        <taxon>Actinomycetota</taxon>
        <taxon>Actinomycetes</taxon>
        <taxon>Mycobacteriales</taxon>
        <taxon>Corynebacteriaceae</taxon>
        <taxon>Corynebacterium</taxon>
    </lineage>
</organism>
<dbReference type="Proteomes" id="UP001225598">
    <property type="component" value="Chromosome"/>
</dbReference>
<reference evidence="1 2" key="1">
    <citation type="submission" date="2023-05" db="EMBL/GenBank/DDBJ databases">
        <title>Corynebacterium suedekumii sp. nov. and Corynebacterium breve sp. nov. isolated from raw cow's milk.</title>
        <authorList>
            <person name="Baer M.K."/>
            <person name="Mehl L."/>
            <person name="Hellmuth R."/>
            <person name="Marke G."/>
            <person name="Lipski A."/>
        </authorList>
    </citation>
    <scope>NUCLEOTIDE SEQUENCE [LARGE SCALE GENOMIC DNA]</scope>
    <source>
        <strain evidence="1 2">R4</strain>
    </source>
</reference>
<proteinExistence type="predicted"/>
<evidence type="ECO:0000313" key="1">
    <source>
        <dbReference type="EMBL" id="WIM67777.1"/>
    </source>
</evidence>
<gene>
    <name evidence="1" type="ORF">QP027_12015</name>
</gene>
<sequence length="71" mass="7865">MENIITESAVRFHASAANEAGFDIIATVFRSPSHVTEQPAAEIEQIAWVAPVHPDQPRAPLLRDFVFPLLQ</sequence>
<evidence type="ECO:0008006" key="3">
    <source>
        <dbReference type="Google" id="ProtNLM"/>
    </source>
</evidence>
<name>A0ABY8VF95_9CORY</name>